<protein>
    <submittedName>
        <fullName evidence="2">Putative membrane protein YkoI</fullName>
    </submittedName>
</protein>
<name>A0A7Y9NQ02_9BACT</name>
<dbReference type="Proteomes" id="UP000534186">
    <property type="component" value="Unassembled WGS sequence"/>
</dbReference>
<evidence type="ECO:0000256" key="1">
    <source>
        <dbReference type="SAM" id="SignalP"/>
    </source>
</evidence>
<dbReference type="SUPFAM" id="SSF160574">
    <property type="entry name" value="BT0923-like"/>
    <property type="match status" value="1"/>
</dbReference>
<reference evidence="2 3" key="1">
    <citation type="submission" date="2020-07" db="EMBL/GenBank/DDBJ databases">
        <title>Genomic Encyclopedia of Type Strains, Phase IV (KMG-V): Genome sequencing to study the core and pangenomes of soil and plant-associated prokaryotes.</title>
        <authorList>
            <person name="Whitman W."/>
        </authorList>
    </citation>
    <scope>NUCLEOTIDE SEQUENCE [LARGE SCALE GENOMIC DNA]</scope>
    <source>
        <strain evidence="2 3">M8UP30</strain>
    </source>
</reference>
<comment type="caution">
    <text evidence="2">The sequence shown here is derived from an EMBL/GenBank/DDBJ whole genome shotgun (WGS) entry which is preliminary data.</text>
</comment>
<evidence type="ECO:0000313" key="3">
    <source>
        <dbReference type="Proteomes" id="UP000534186"/>
    </source>
</evidence>
<evidence type="ECO:0000313" key="2">
    <source>
        <dbReference type="EMBL" id="NYF53433.1"/>
    </source>
</evidence>
<keyword evidence="1" id="KW-0732">Signal</keyword>
<proteinExistence type="predicted"/>
<dbReference type="AlphaFoldDB" id="A0A7Y9NQ02"/>
<sequence length="155" mass="16762">MKRNMSALTTALLISSSSLIVLGQEKTLNRSQLPPAVEKTVQTQSQGATIKRFITERENGKTVYEAEMIVKGHTKDIQIAKDGTLNEIEEEVSMDSLPLEVQTALRTKAAGAVITKVESLTRQGSVVAYEASTLKGSQRGEIQVGPTGKQLAHPE</sequence>
<feature type="chain" id="PRO_5030632974" evidence="1">
    <location>
        <begin position="24"/>
        <end position="155"/>
    </location>
</feature>
<feature type="signal peptide" evidence="1">
    <location>
        <begin position="1"/>
        <end position="23"/>
    </location>
</feature>
<accession>A0A7Y9NQ02</accession>
<organism evidence="2 3">
    <name type="scientific">Tunturiibacter lichenicola</name>
    <dbReference type="NCBI Taxonomy" id="2051959"/>
    <lineage>
        <taxon>Bacteria</taxon>
        <taxon>Pseudomonadati</taxon>
        <taxon>Acidobacteriota</taxon>
        <taxon>Terriglobia</taxon>
        <taxon>Terriglobales</taxon>
        <taxon>Acidobacteriaceae</taxon>
        <taxon>Tunturiibacter</taxon>
    </lineage>
</organism>
<gene>
    <name evidence="2" type="ORF">HDF12_003832</name>
</gene>
<dbReference type="Gene3D" id="3.10.450.360">
    <property type="match status" value="1"/>
</dbReference>
<dbReference type="EMBL" id="JACCCV010000002">
    <property type="protein sequence ID" value="NYF53433.1"/>
    <property type="molecule type" value="Genomic_DNA"/>
</dbReference>